<keyword evidence="1" id="KW-0614">Plasmid</keyword>
<dbReference type="AlphaFoldDB" id="A0AAU8V2F7"/>
<dbReference type="Proteomes" id="UP000190848">
    <property type="component" value="Plasmid unnamed"/>
</dbReference>
<evidence type="ECO:0000313" key="2">
    <source>
        <dbReference type="Proteomes" id="UP000190848"/>
    </source>
</evidence>
<sequence length="89" mass="10698">MKYIDNIYFEAKNYFGINGKVNIEISTSDTALFIDLELNFFTQITPIAIREFYYKTQKYIKYTEDWTSTMINTQQSNFITLIFYINKED</sequence>
<geneLocation type="plasmid" evidence="1 2">
    <name>unnamed</name>
</geneLocation>
<dbReference type="RefSeq" id="WP_078396988.1">
    <property type="nucleotide sequence ID" value="NZ_CP016375.1"/>
</dbReference>
<proteinExistence type="predicted"/>
<evidence type="ECO:0000313" key="1">
    <source>
        <dbReference type="EMBL" id="AQX03704.1"/>
    </source>
</evidence>
<reference evidence="1 2" key="1">
    <citation type="submission" date="2016-07" db="EMBL/GenBank/DDBJ databases">
        <title>Revisiting the taxonomy of the Elizabethkingia Genus using Whole-Genome Sequencing, Optical Mapping, and MALDI-TOF, along with proposal of three novel Elizabethkingia species: Elizabethkingia bruuniana sp. nov., Elizabethkingia ursingii sp. nov., and Elizabethkingia occulta sp. nov.</title>
        <authorList>
            <person name="Nicholson A.C."/>
        </authorList>
    </citation>
    <scope>NUCLEOTIDE SEQUENCE [LARGE SCALE GENOMIC DNA]</scope>
    <source>
        <strain evidence="1 2">F3201</strain>
        <plasmid evidence="1 2">unnamed</plasmid>
    </source>
</reference>
<gene>
    <name evidence="1" type="ORF">BBD32_19360</name>
</gene>
<name>A0AAU8V2F7_9FLAO</name>
<organism evidence="1 2">
    <name type="scientific">Elizabethkingia anophelis</name>
    <dbReference type="NCBI Taxonomy" id="1117645"/>
    <lineage>
        <taxon>Bacteria</taxon>
        <taxon>Pseudomonadati</taxon>
        <taxon>Bacteroidota</taxon>
        <taxon>Flavobacteriia</taxon>
        <taxon>Flavobacteriales</taxon>
        <taxon>Weeksellaceae</taxon>
        <taxon>Elizabethkingia</taxon>
    </lineage>
</organism>
<dbReference type="EMBL" id="CP016375">
    <property type="protein sequence ID" value="AQX03704.1"/>
    <property type="molecule type" value="Genomic_DNA"/>
</dbReference>
<accession>A0AAU8V2F7</accession>
<protein>
    <submittedName>
        <fullName evidence="1">Uncharacterized protein</fullName>
    </submittedName>
</protein>